<dbReference type="GO" id="GO:0016020">
    <property type="term" value="C:membrane"/>
    <property type="evidence" value="ECO:0007669"/>
    <property type="project" value="UniProtKB-SubCell"/>
</dbReference>
<gene>
    <name evidence="9" type="ORF">TVAG_178280</name>
</gene>
<evidence type="ECO:0000313" key="10">
    <source>
        <dbReference type="Proteomes" id="UP000001542"/>
    </source>
</evidence>
<feature type="domain" description="Palmitoyltransferase DHHC" evidence="8">
    <location>
        <begin position="87"/>
        <end position="206"/>
    </location>
</feature>
<evidence type="ECO:0000256" key="3">
    <source>
        <dbReference type="ARBA" id="ARBA00022692"/>
    </source>
</evidence>
<evidence type="ECO:0000313" key="9">
    <source>
        <dbReference type="EMBL" id="EAY19784.1"/>
    </source>
</evidence>
<reference evidence="9" key="1">
    <citation type="submission" date="2006-10" db="EMBL/GenBank/DDBJ databases">
        <authorList>
            <person name="Amadeo P."/>
            <person name="Zhao Q."/>
            <person name="Wortman J."/>
            <person name="Fraser-Liggett C."/>
            <person name="Carlton J."/>
        </authorList>
    </citation>
    <scope>NUCLEOTIDE SEQUENCE</scope>
    <source>
        <strain evidence="9">G3</strain>
    </source>
</reference>
<sequence length="298" mass="35022">MQIVVLIVYGLIDASYIFHEFVLWHWIYAPLRPLGCNITFFGIQFFLFIYTCISYLAAALTDPGILTDERLAEIKNKKGYKQELDEFGELCFCYKCKKERPLRCHHNTGCDKCILVYEHYCPFIQNQVGSRNFKIFILFMLVIILWSLSVIPIYVQAFNIIGINETFIFSLIFSLIIIISFGYFAIPMFYEQITLAMKNMTSIEKLIFEKVKRKHQNYQHRFDLGSFYKNLQCRLGENPWLWLIPVPNTKITGIFEQNPNYISSVELDMQDDANDINSSPHDRLSAYIRSIKQDNDEK</sequence>
<dbReference type="GO" id="GO:0019706">
    <property type="term" value="F:protein-cysteine S-palmitoyltransferase activity"/>
    <property type="evidence" value="ECO:0000318"/>
    <property type="project" value="GO_Central"/>
</dbReference>
<feature type="transmembrane region" description="Helical" evidence="7">
    <location>
        <begin position="167"/>
        <end position="190"/>
    </location>
</feature>
<dbReference type="EMBL" id="DS113204">
    <property type="protein sequence ID" value="EAY19784.1"/>
    <property type="molecule type" value="Genomic_DNA"/>
</dbReference>
<keyword evidence="10" id="KW-1185">Reference proteome</keyword>
<evidence type="ECO:0000256" key="1">
    <source>
        <dbReference type="ARBA" id="ARBA00004141"/>
    </source>
</evidence>
<evidence type="ECO:0000256" key="7">
    <source>
        <dbReference type="RuleBase" id="RU079119"/>
    </source>
</evidence>
<feature type="transmembrane region" description="Helical" evidence="7">
    <location>
        <begin position="135"/>
        <end position="155"/>
    </location>
</feature>
<comment type="domain">
    <text evidence="7">The DHHC domain is required for palmitoyltransferase activity.</text>
</comment>
<dbReference type="VEuPathDB" id="TrichDB:TVAG_178280"/>
<dbReference type="PROSITE" id="PS50216">
    <property type="entry name" value="DHHC"/>
    <property type="match status" value="1"/>
</dbReference>
<comment type="subcellular location">
    <subcellularLocation>
        <location evidence="1">Membrane</location>
        <topology evidence="1">Multi-pass membrane protein</topology>
    </subcellularLocation>
</comment>
<evidence type="ECO:0000256" key="4">
    <source>
        <dbReference type="ARBA" id="ARBA00022989"/>
    </source>
</evidence>
<keyword evidence="6 7" id="KW-0012">Acyltransferase</keyword>
<dbReference type="PANTHER" id="PTHR12246">
    <property type="entry name" value="PALMITOYLTRANSFERASE ZDHHC16"/>
    <property type="match status" value="1"/>
</dbReference>
<keyword evidence="2 7" id="KW-0808">Transferase</keyword>
<dbReference type="RefSeq" id="XP_001580770.1">
    <property type="nucleotide sequence ID" value="XM_001580720.1"/>
</dbReference>
<organism evidence="9 10">
    <name type="scientific">Trichomonas vaginalis (strain ATCC PRA-98 / G3)</name>
    <dbReference type="NCBI Taxonomy" id="412133"/>
    <lineage>
        <taxon>Eukaryota</taxon>
        <taxon>Metamonada</taxon>
        <taxon>Parabasalia</taxon>
        <taxon>Trichomonadida</taxon>
        <taxon>Trichomonadidae</taxon>
        <taxon>Trichomonas</taxon>
    </lineage>
</organism>
<keyword evidence="3 7" id="KW-0812">Transmembrane</keyword>
<dbReference type="OrthoDB" id="9909019at2759"/>
<dbReference type="GO" id="GO:0006612">
    <property type="term" value="P:protein targeting to membrane"/>
    <property type="evidence" value="ECO:0000318"/>
    <property type="project" value="GO_Central"/>
</dbReference>
<evidence type="ECO:0000256" key="5">
    <source>
        <dbReference type="ARBA" id="ARBA00023136"/>
    </source>
</evidence>
<feature type="transmembrane region" description="Helical" evidence="7">
    <location>
        <begin position="7"/>
        <end position="27"/>
    </location>
</feature>
<dbReference type="InterPro" id="IPR039859">
    <property type="entry name" value="PFA4/ZDH16/20/ERF2-like"/>
</dbReference>
<dbReference type="Pfam" id="PF01529">
    <property type="entry name" value="DHHC"/>
    <property type="match status" value="1"/>
</dbReference>
<dbReference type="AlphaFoldDB" id="A2DII0"/>
<comment type="catalytic activity">
    <reaction evidence="7">
        <text>L-cysteinyl-[protein] + hexadecanoyl-CoA = S-hexadecanoyl-L-cysteinyl-[protein] + CoA</text>
        <dbReference type="Rhea" id="RHEA:36683"/>
        <dbReference type="Rhea" id="RHEA-COMP:10131"/>
        <dbReference type="Rhea" id="RHEA-COMP:11032"/>
        <dbReference type="ChEBI" id="CHEBI:29950"/>
        <dbReference type="ChEBI" id="CHEBI:57287"/>
        <dbReference type="ChEBI" id="CHEBI:57379"/>
        <dbReference type="ChEBI" id="CHEBI:74151"/>
        <dbReference type="EC" id="2.3.1.225"/>
    </reaction>
</comment>
<dbReference type="VEuPathDB" id="TrichDB:TVAGG3_0602220"/>
<keyword evidence="4 7" id="KW-1133">Transmembrane helix</keyword>
<evidence type="ECO:0000256" key="2">
    <source>
        <dbReference type="ARBA" id="ARBA00022679"/>
    </source>
</evidence>
<proteinExistence type="inferred from homology"/>
<dbReference type="InterPro" id="IPR001594">
    <property type="entry name" value="Palmitoyltrfase_DHHC"/>
</dbReference>
<feature type="transmembrane region" description="Helical" evidence="7">
    <location>
        <begin position="39"/>
        <end position="60"/>
    </location>
</feature>
<dbReference type="eggNOG" id="KOG1311">
    <property type="taxonomic scope" value="Eukaryota"/>
</dbReference>
<dbReference type="KEGG" id="tva:5465314"/>
<reference evidence="9" key="2">
    <citation type="journal article" date="2007" name="Science">
        <title>Draft genome sequence of the sexually transmitted pathogen Trichomonas vaginalis.</title>
        <authorList>
            <person name="Carlton J.M."/>
            <person name="Hirt R.P."/>
            <person name="Silva J.C."/>
            <person name="Delcher A.L."/>
            <person name="Schatz M."/>
            <person name="Zhao Q."/>
            <person name="Wortman J.R."/>
            <person name="Bidwell S.L."/>
            <person name="Alsmark U.C.M."/>
            <person name="Besteiro S."/>
            <person name="Sicheritz-Ponten T."/>
            <person name="Noel C.J."/>
            <person name="Dacks J.B."/>
            <person name="Foster P.G."/>
            <person name="Simillion C."/>
            <person name="Van de Peer Y."/>
            <person name="Miranda-Saavedra D."/>
            <person name="Barton G.J."/>
            <person name="Westrop G.D."/>
            <person name="Mueller S."/>
            <person name="Dessi D."/>
            <person name="Fiori P.L."/>
            <person name="Ren Q."/>
            <person name="Paulsen I."/>
            <person name="Zhang H."/>
            <person name="Bastida-Corcuera F.D."/>
            <person name="Simoes-Barbosa A."/>
            <person name="Brown M.T."/>
            <person name="Hayes R.D."/>
            <person name="Mukherjee M."/>
            <person name="Okumura C.Y."/>
            <person name="Schneider R."/>
            <person name="Smith A.J."/>
            <person name="Vanacova S."/>
            <person name="Villalvazo M."/>
            <person name="Haas B.J."/>
            <person name="Pertea M."/>
            <person name="Feldblyum T.V."/>
            <person name="Utterback T.R."/>
            <person name="Shu C.L."/>
            <person name="Osoegawa K."/>
            <person name="de Jong P.J."/>
            <person name="Hrdy I."/>
            <person name="Horvathova L."/>
            <person name="Zubacova Z."/>
            <person name="Dolezal P."/>
            <person name="Malik S.B."/>
            <person name="Logsdon J.M. Jr."/>
            <person name="Henze K."/>
            <person name="Gupta A."/>
            <person name="Wang C.C."/>
            <person name="Dunne R.L."/>
            <person name="Upcroft J.A."/>
            <person name="Upcroft P."/>
            <person name="White O."/>
            <person name="Salzberg S.L."/>
            <person name="Tang P."/>
            <person name="Chiu C.-H."/>
            <person name="Lee Y.-S."/>
            <person name="Embley T.M."/>
            <person name="Coombs G.H."/>
            <person name="Mottram J.C."/>
            <person name="Tachezy J."/>
            <person name="Fraser-Liggett C.M."/>
            <person name="Johnson P.J."/>
        </authorList>
    </citation>
    <scope>NUCLEOTIDE SEQUENCE [LARGE SCALE GENOMIC DNA]</scope>
    <source>
        <strain evidence="9">G3</strain>
    </source>
</reference>
<keyword evidence="5 7" id="KW-0472">Membrane</keyword>
<dbReference type="EC" id="2.3.1.225" evidence="7"/>
<dbReference type="SMR" id="A2DII0"/>
<dbReference type="FunCoup" id="A2DII0">
    <property type="interactions" value="186"/>
</dbReference>
<name>A2DII0_TRIV3</name>
<dbReference type="GO" id="GO:0005794">
    <property type="term" value="C:Golgi apparatus"/>
    <property type="evidence" value="ECO:0000318"/>
    <property type="project" value="GO_Central"/>
</dbReference>
<dbReference type="STRING" id="5722.A2DII0"/>
<dbReference type="InParanoid" id="A2DII0"/>
<evidence type="ECO:0000259" key="8">
    <source>
        <dbReference type="Pfam" id="PF01529"/>
    </source>
</evidence>
<comment type="similarity">
    <text evidence="7">Belongs to the DHHC palmitoyltransferase family.</text>
</comment>
<dbReference type="GO" id="GO:0005783">
    <property type="term" value="C:endoplasmic reticulum"/>
    <property type="evidence" value="ECO:0000318"/>
    <property type="project" value="GO_Central"/>
</dbReference>
<dbReference type="Proteomes" id="UP000001542">
    <property type="component" value="Unassembled WGS sequence"/>
</dbReference>
<accession>A2DII0</accession>
<protein>
    <recommendedName>
        <fullName evidence="7">Palmitoyltransferase</fullName>
        <ecNumber evidence="7">2.3.1.225</ecNumber>
    </recommendedName>
</protein>
<evidence type="ECO:0000256" key="6">
    <source>
        <dbReference type="ARBA" id="ARBA00023315"/>
    </source>
</evidence>